<dbReference type="GO" id="GO:0009318">
    <property type="term" value="C:exodeoxyribonuclease VII complex"/>
    <property type="evidence" value="ECO:0007669"/>
    <property type="project" value="InterPro"/>
</dbReference>
<dbReference type="GO" id="GO:0008855">
    <property type="term" value="F:exodeoxyribonuclease VII activity"/>
    <property type="evidence" value="ECO:0007669"/>
    <property type="project" value="InterPro"/>
</dbReference>
<dbReference type="GO" id="GO:0006308">
    <property type="term" value="P:DNA catabolic process"/>
    <property type="evidence" value="ECO:0007669"/>
    <property type="project" value="InterPro"/>
</dbReference>
<dbReference type="SUPFAM" id="SSF116842">
    <property type="entry name" value="XseB-like"/>
    <property type="match status" value="1"/>
</dbReference>
<gene>
    <name evidence="2" type="ORF">P153DRAFT_280213</name>
</gene>
<protein>
    <submittedName>
        <fullName evidence="2">Uncharacterized protein</fullName>
    </submittedName>
</protein>
<reference evidence="2" key="1">
    <citation type="journal article" date="2020" name="Stud. Mycol.">
        <title>101 Dothideomycetes genomes: a test case for predicting lifestyles and emergence of pathogens.</title>
        <authorList>
            <person name="Haridas S."/>
            <person name="Albert R."/>
            <person name="Binder M."/>
            <person name="Bloem J."/>
            <person name="Labutti K."/>
            <person name="Salamov A."/>
            <person name="Andreopoulos B."/>
            <person name="Baker S."/>
            <person name="Barry K."/>
            <person name="Bills G."/>
            <person name="Bluhm B."/>
            <person name="Cannon C."/>
            <person name="Castanera R."/>
            <person name="Culley D."/>
            <person name="Daum C."/>
            <person name="Ezra D."/>
            <person name="Gonzalez J."/>
            <person name="Henrissat B."/>
            <person name="Kuo A."/>
            <person name="Liang C."/>
            <person name="Lipzen A."/>
            <person name="Lutzoni F."/>
            <person name="Magnuson J."/>
            <person name="Mondo S."/>
            <person name="Nolan M."/>
            <person name="Ohm R."/>
            <person name="Pangilinan J."/>
            <person name="Park H.-J."/>
            <person name="Ramirez L."/>
            <person name="Alfaro M."/>
            <person name="Sun H."/>
            <person name="Tritt A."/>
            <person name="Yoshinaga Y."/>
            <person name="Zwiers L.-H."/>
            <person name="Turgeon B."/>
            <person name="Goodwin S."/>
            <person name="Spatafora J."/>
            <person name="Crous P."/>
            <person name="Grigoriev I."/>
        </authorList>
    </citation>
    <scope>NUCLEOTIDE SEQUENCE</scope>
    <source>
        <strain evidence="2">CBS 119687</strain>
    </source>
</reference>
<sequence length="77" mass="8228">MSNAPNGNTPGSRPEADLAEAFKELSRGEQTAASMEQHLDSIEKKIEELLAQAEQAEKDMAASTANKPPQDKGKDSS</sequence>
<dbReference type="RefSeq" id="XP_033528641.1">
    <property type="nucleotide sequence ID" value="XM_033663061.1"/>
</dbReference>
<proteinExistence type="predicted"/>
<evidence type="ECO:0000256" key="1">
    <source>
        <dbReference type="SAM" id="MobiDB-lite"/>
    </source>
</evidence>
<dbReference type="InterPro" id="IPR037004">
    <property type="entry name" value="Exonuc_VII_ssu_sf"/>
</dbReference>
<dbReference type="AlphaFoldDB" id="A0A6A6ATF9"/>
<dbReference type="Gene3D" id="1.10.287.1040">
    <property type="entry name" value="Exonuclease VII, small subunit"/>
    <property type="match status" value="1"/>
</dbReference>
<dbReference type="GeneID" id="54403493"/>
<dbReference type="EMBL" id="ML977498">
    <property type="protein sequence ID" value="KAF2134254.1"/>
    <property type="molecule type" value="Genomic_DNA"/>
</dbReference>
<dbReference type="OrthoDB" id="5398685at2759"/>
<name>A0A6A6ATF9_9PLEO</name>
<accession>A0A6A6ATF9</accession>
<feature type="region of interest" description="Disordered" evidence="1">
    <location>
        <begin position="53"/>
        <end position="77"/>
    </location>
</feature>
<evidence type="ECO:0000313" key="3">
    <source>
        <dbReference type="Proteomes" id="UP000799771"/>
    </source>
</evidence>
<dbReference type="Proteomes" id="UP000799771">
    <property type="component" value="Unassembled WGS sequence"/>
</dbReference>
<keyword evidence="3" id="KW-1185">Reference proteome</keyword>
<evidence type="ECO:0000313" key="2">
    <source>
        <dbReference type="EMBL" id="KAF2134254.1"/>
    </source>
</evidence>
<organism evidence="2 3">
    <name type="scientific">Dothidotthia symphoricarpi CBS 119687</name>
    <dbReference type="NCBI Taxonomy" id="1392245"/>
    <lineage>
        <taxon>Eukaryota</taxon>
        <taxon>Fungi</taxon>
        <taxon>Dikarya</taxon>
        <taxon>Ascomycota</taxon>
        <taxon>Pezizomycotina</taxon>
        <taxon>Dothideomycetes</taxon>
        <taxon>Pleosporomycetidae</taxon>
        <taxon>Pleosporales</taxon>
        <taxon>Dothidotthiaceae</taxon>
        <taxon>Dothidotthia</taxon>
    </lineage>
</organism>